<evidence type="ECO:0000256" key="3">
    <source>
        <dbReference type="PROSITE-ProRule" id="PRU00221"/>
    </source>
</evidence>
<dbReference type="InParanoid" id="A0A0C3JH26"/>
<reference evidence="4 5" key="1">
    <citation type="submission" date="2014-04" db="EMBL/GenBank/DDBJ databases">
        <authorList>
            <consortium name="DOE Joint Genome Institute"/>
            <person name="Kuo A."/>
            <person name="Kohler A."/>
            <person name="Costa M.D."/>
            <person name="Nagy L.G."/>
            <person name="Floudas D."/>
            <person name="Copeland A."/>
            <person name="Barry K.W."/>
            <person name="Cichocki N."/>
            <person name="Veneault-Fourrey C."/>
            <person name="LaButti K."/>
            <person name="Lindquist E.A."/>
            <person name="Lipzen A."/>
            <person name="Lundell T."/>
            <person name="Morin E."/>
            <person name="Murat C."/>
            <person name="Sun H."/>
            <person name="Tunlid A."/>
            <person name="Henrissat B."/>
            <person name="Grigoriev I.V."/>
            <person name="Hibbett D.S."/>
            <person name="Martin F."/>
            <person name="Nordberg H.P."/>
            <person name="Cantor M.N."/>
            <person name="Hua S.X."/>
        </authorList>
    </citation>
    <scope>NUCLEOTIDE SEQUENCE [LARGE SCALE GENOMIC DNA]</scope>
    <source>
        <strain evidence="4 5">Marx 270</strain>
    </source>
</reference>
<dbReference type="OrthoDB" id="674604at2759"/>
<evidence type="ECO:0000256" key="1">
    <source>
        <dbReference type="ARBA" id="ARBA00022574"/>
    </source>
</evidence>
<evidence type="ECO:0000313" key="5">
    <source>
        <dbReference type="Proteomes" id="UP000054217"/>
    </source>
</evidence>
<dbReference type="InterPro" id="IPR019775">
    <property type="entry name" value="WD40_repeat_CS"/>
</dbReference>
<reference evidence="5" key="2">
    <citation type="submission" date="2015-01" db="EMBL/GenBank/DDBJ databases">
        <title>Evolutionary Origins and Diversification of the Mycorrhizal Mutualists.</title>
        <authorList>
            <consortium name="DOE Joint Genome Institute"/>
            <consortium name="Mycorrhizal Genomics Consortium"/>
            <person name="Kohler A."/>
            <person name="Kuo A."/>
            <person name="Nagy L.G."/>
            <person name="Floudas D."/>
            <person name="Copeland A."/>
            <person name="Barry K.W."/>
            <person name="Cichocki N."/>
            <person name="Veneault-Fourrey C."/>
            <person name="LaButti K."/>
            <person name="Lindquist E.A."/>
            <person name="Lipzen A."/>
            <person name="Lundell T."/>
            <person name="Morin E."/>
            <person name="Murat C."/>
            <person name="Riley R."/>
            <person name="Ohm R."/>
            <person name="Sun H."/>
            <person name="Tunlid A."/>
            <person name="Henrissat B."/>
            <person name="Grigoriev I.V."/>
            <person name="Hibbett D.S."/>
            <person name="Martin F."/>
        </authorList>
    </citation>
    <scope>NUCLEOTIDE SEQUENCE [LARGE SCALE GENOMIC DNA]</scope>
    <source>
        <strain evidence="5">Marx 270</strain>
    </source>
</reference>
<dbReference type="EMBL" id="KN832037">
    <property type="protein sequence ID" value="KIN96901.1"/>
    <property type="molecule type" value="Genomic_DNA"/>
</dbReference>
<gene>
    <name evidence="4" type="ORF">M404DRAFT_922554</name>
</gene>
<proteinExistence type="predicted"/>
<dbReference type="PROSITE" id="PS50082">
    <property type="entry name" value="WD_REPEATS_2"/>
    <property type="match status" value="2"/>
</dbReference>
<feature type="repeat" description="WD" evidence="3">
    <location>
        <begin position="46"/>
        <end position="87"/>
    </location>
</feature>
<keyword evidence="5" id="KW-1185">Reference proteome</keyword>
<evidence type="ECO:0000313" key="4">
    <source>
        <dbReference type="EMBL" id="KIN96901.1"/>
    </source>
</evidence>
<dbReference type="PRINTS" id="PR00320">
    <property type="entry name" value="GPROTEINBRPT"/>
</dbReference>
<keyword evidence="1 3" id="KW-0853">WD repeat</keyword>
<dbReference type="PROSITE" id="PS50294">
    <property type="entry name" value="WD_REPEATS_REGION"/>
    <property type="match status" value="2"/>
</dbReference>
<dbReference type="InterPro" id="IPR015943">
    <property type="entry name" value="WD40/YVTN_repeat-like_dom_sf"/>
</dbReference>
<protein>
    <submittedName>
        <fullName evidence="4">Uncharacterized protein</fullName>
    </submittedName>
</protein>
<organism evidence="4 5">
    <name type="scientific">Pisolithus tinctorius Marx 270</name>
    <dbReference type="NCBI Taxonomy" id="870435"/>
    <lineage>
        <taxon>Eukaryota</taxon>
        <taxon>Fungi</taxon>
        <taxon>Dikarya</taxon>
        <taxon>Basidiomycota</taxon>
        <taxon>Agaricomycotina</taxon>
        <taxon>Agaricomycetes</taxon>
        <taxon>Agaricomycetidae</taxon>
        <taxon>Boletales</taxon>
        <taxon>Sclerodermatineae</taxon>
        <taxon>Pisolithaceae</taxon>
        <taxon>Pisolithus</taxon>
    </lineage>
</organism>
<evidence type="ECO:0000256" key="2">
    <source>
        <dbReference type="ARBA" id="ARBA00022737"/>
    </source>
</evidence>
<dbReference type="PROSITE" id="PS00678">
    <property type="entry name" value="WD_REPEATS_1"/>
    <property type="match status" value="1"/>
</dbReference>
<sequence>MHVYISALPFCPSNVLLSKMLMPKFHCLAVVFAGGFKEWPGVQLILEGHENYVTSVAFSPDGKRIVSGSSDKTVRVWDAERGVQVGSPLEGHTGQVTSVAFSPDGKRIASGSSDKTLRVWDAESYEEMICNQDTFEPPANNPKSACPLPSPANTYSICFSSMSFHALHDAGQLLDGLQDEHASVRDDPVTLYSDGWLKGPNGRLLLWIPASLRVPFYSLWTTAVIPNGGCVELDLSQMVHGTKWHQCFKSAEI</sequence>
<keyword evidence="2" id="KW-0677">Repeat</keyword>
<accession>A0A0C3JH26</accession>
<dbReference type="AlphaFoldDB" id="A0A0C3JH26"/>
<dbReference type="HOGENOM" id="CLU_000288_57_19_1"/>
<dbReference type="STRING" id="870435.A0A0C3JH26"/>
<dbReference type="PANTHER" id="PTHR45333">
    <property type="entry name" value="MEMBRANE PROTEIN-RELATED"/>
    <property type="match status" value="1"/>
</dbReference>
<dbReference type="SUPFAM" id="SSF50978">
    <property type="entry name" value="WD40 repeat-like"/>
    <property type="match status" value="1"/>
</dbReference>
<feature type="repeat" description="WD" evidence="3">
    <location>
        <begin position="89"/>
        <end position="130"/>
    </location>
</feature>
<dbReference type="InterPro" id="IPR020472">
    <property type="entry name" value="WD40_PAC1"/>
</dbReference>
<dbReference type="InterPro" id="IPR036322">
    <property type="entry name" value="WD40_repeat_dom_sf"/>
</dbReference>
<dbReference type="PANTHER" id="PTHR45333:SF1">
    <property type="entry name" value="CHROMOSOME UNDETERMINED SCAFFOLD_625, WHOLE GENOME SHOTGUN SEQUENCE"/>
    <property type="match status" value="1"/>
</dbReference>
<dbReference type="Pfam" id="PF00400">
    <property type="entry name" value="WD40"/>
    <property type="match status" value="2"/>
</dbReference>
<dbReference type="SMART" id="SM00320">
    <property type="entry name" value="WD40"/>
    <property type="match status" value="2"/>
</dbReference>
<dbReference type="InterPro" id="IPR001680">
    <property type="entry name" value="WD40_rpt"/>
</dbReference>
<dbReference type="Proteomes" id="UP000054217">
    <property type="component" value="Unassembled WGS sequence"/>
</dbReference>
<dbReference type="Gene3D" id="2.130.10.10">
    <property type="entry name" value="YVTN repeat-like/Quinoprotein amine dehydrogenase"/>
    <property type="match status" value="1"/>
</dbReference>
<name>A0A0C3JH26_PISTI</name>